<proteinExistence type="predicted"/>
<keyword evidence="2" id="KW-0328">Glycosyltransferase</keyword>
<dbReference type="InterPro" id="IPR028098">
    <property type="entry name" value="Glyco_trans_4-like_N"/>
</dbReference>
<evidence type="ECO:0000313" key="2">
    <source>
        <dbReference type="EMBL" id="MBB3861383.1"/>
    </source>
</evidence>
<evidence type="ECO:0000259" key="1">
    <source>
        <dbReference type="Pfam" id="PF13439"/>
    </source>
</evidence>
<evidence type="ECO:0000313" key="3">
    <source>
        <dbReference type="Proteomes" id="UP000562395"/>
    </source>
</evidence>
<dbReference type="EC" id="2.4.1.-" evidence="2"/>
<dbReference type="EMBL" id="JACICY010000006">
    <property type="protein sequence ID" value="MBB3861383.1"/>
    <property type="molecule type" value="Genomic_DNA"/>
</dbReference>
<feature type="domain" description="Glycosyltransferase subfamily 4-like N-terminal" evidence="1">
    <location>
        <begin position="23"/>
        <end position="198"/>
    </location>
</feature>
<dbReference type="RefSeq" id="WP_183613891.1">
    <property type="nucleotide sequence ID" value="NZ_JACICY010000006.1"/>
</dbReference>
<dbReference type="Pfam" id="PF13692">
    <property type="entry name" value="Glyco_trans_1_4"/>
    <property type="match status" value="1"/>
</dbReference>
<reference evidence="2 3" key="1">
    <citation type="submission" date="2020-08" db="EMBL/GenBank/DDBJ databases">
        <title>Genomic Encyclopedia of Type Strains, Phase IV (KMG-IV): sequencing the most valuable type-strain genomes for metagenomic binning, comparative biology and taxonomic classification.</title>
        <authorList>
            <person name="Goeker M."/>
        </authorList>
    </citation>
    <scope>NUCLEOTIDE SEQUENCE [LARGE SCALE GENOMIC DNA]</scope>
    <source>
        <strain evidence="2 3">DSM 14552</strain>
    </source>
</reference>
<dbReference type="InterPro" id="IPR050194">
    <property type="entry name" value="Glycosyltransferase_grp1"/>
</dbReference>
<protein>
    <submittedName>
        <fullName evidence="2">Alpha-1,6-mannosyltransferase</fullName>
        <ecNumber evidence="2">2.4.1.-</ecNumber>
    </submittedName>
</protein>
<dbReference type="Proteomes" id="UP000562395">
    <property type="component" value="Unassembled WGS sequence"/>
</dbReference>
<dbReference type="Gene3D" id="3.40.50.2000">
    <property type="entry name" value="Glycogen Phosphorylase B"/>
    <property type="match status" value="2"/>
</dbReference>
<keyword evidence="2" id="KW-0808">Transferase</keyword>
<dbReference type="AlphaFoldDB" id="A0A7W5ZWS4"/>
<accession>A0A7W5ZWS4</accession>
<dbReference type="SUPFAM" id="SSF53756">
    <property type="entry name" value="UDP-Glycosyltransferase/glycogen phosphorylase"/>
    <property type="match status" value="1"/>
</dbReference>
<dbReference type="PANTHER" id="PTHR45947">
    <property type="entry name" value="SULFOQUINOVOSYL TRANSFERASE SQD2"/>
    <property type="match status" value="1"/>
</dbReference>
<dbReference type="Pfam" id="PF13439">
    <property type="entry name" value="Glyco_transf_4"/>
    <property type="match status" value="1"/>
</dbReference>
<name>A0A7W5ZWS4_9SPHN</name>
<sequence>MADPTRPLLLCDLTQSYAPHGGGGIGTYLREKQRYVLERTPHRLLQIVPGPEDRIVEQGRLIWAQVGADQVRGSPNYRFIMRTGVVRKLLEQYQPDLIESQCPWVLPWTAINYGRAHPKTALVAGYHTDFPEAHIYRVGSSLFGSFVARGLRRLATGYAQLTYREFDRVYTLSSAMAQTLRGYGIDHVDVMSLGVDTALFHPKRRDPDWRTEISLKARGPLLVYAGRLDNEKRAQHLLDMFKRLPSALDAGLVLIGDGKLRQSLEEQSLGWEVAFPGFISDRLALARALASADVYVSAMADETFGISVVEAQASGLPVVGMASGAMTDRVPHGIGLLVPVDDTQAFADAVVAAWTGDRRAMGRAARDHVVSRFDWSQTFQSLLGEVYPKALLAAEHRARSGRSGLSSRFLSNRDPVRRANR</sequence>
<dbReference type="PANTHER" id="PTHR45947:SF3">
    <property type="entry name" value="SULFOQUINOVOSYL TRANSFERASE SQD2"/>
    <property type="match status" value="1"/>
</dbReference>
<organism evidence="2 3">
    <name type="scientific">Novosphingobium hassiacum</name>
    <dbReference type="NCBI Taxonomy" id="173676"/>
    <lineage>
        <taxon>Bacteria</taxon>
        <taxon>Pseudomonadati</taxon>
        <taxon>Pseudomonadota</taxon>
        <taxon>Alphaproteobacteria</taxon>
        <taxon>Sphingomonadales</taxon>
        <taxon>Sphingomonadaceae</taxon>
        <taxon>Novosphingobium</taxon>
    </lineage>
</organism>
<gene>
    <name evidence="2" type="ORF">GGQ88_002667</name>
</gene>
<comment type="caution">
    <text evidence="2">The sequence shown here is derived from an EMBL/GenBank/DDBJ whole genome shotgun (WGS) entry which is preliminary data.</text>
</comment>
<keyword evidence="3" id="KW-1185">Reference proteome</keyword>
<dbReference type="GO" id="GO:0016757">
    <property type="term" value="F:glycosyltransferase activity"/>
    <property type="evidence" value="ECO:0007669"/>
    <property type="project" value="UniProtKB-KW"/>
</dbReference>